<feature type="region of interest" description="Disordered" evidence="1">
    <location>
        <begin position="137"/>
        <end position="162"/>
    </location>
</feature>
<dbReference type="GO" id="GO:0003682">
    <property type="term" value="F:chromatin binding"/>
    <property type="evidence" value="ECO:0007669"/>
    <property type="project" value="TreeGrafter"/>
</dbReference>
<dbReference type="PANTHER" id="PTHR14324:SF3">
    <property type="entry name" value="CONDENSIN-2 COMPLEX SUBUNIT H2"/>
    <property type="match status" value="1"/>
</dbReference>
<dbReference type="AlphaFoldDB" id="A0A8R2GAS6"/>
<name>A0A8R2GAS6_BOMMO</name>
<reference evidence="4" key="2">
    <citation type="submission" date="2022-06" db="UniProtKB">
        <authorList>
            <consortium name="EnsemblMetazoa"/>
        </authorList>
    </citation>
    <scope>IDENTIFICATION</scope>
    <source>
        <strain evidence="4">p50T (Dazao)</strain>
    </source>
</reference>
<accession>A0A8R2GAS6</accession>
<dbReference type="PANTHER" id="PTHR14324">
    <property type="entry name" value="CONDENSIN-2 COMPLEX SUBUNIT H2"/>
    <property type="match status" value="1"/>
</dbReference>
<evidence type="ECO:0000256" key="1">
    <source>
        <dbReference type="SAM" id="MobiDB-lite"/>
    </source>
</evidence>
<evidence type="ECO:0000256" key="2">
    <source>
        <dbReference type="SAM" id="SignalP"/>
    </source>
</evidence>
<evidence type="ECO:0000259" key="3">
    <source>
        <dbReference type="Pfam" id="PF06278"/>
    </source>
</evidence>
<dbReference type="InterPro" id="IPR009378">
    <property type="entry name" value="H2_N"/>
</dbReference>
<feature type="domain" description="Condensin II complex subunit H2 N-terminal" evidence="3">
    <location>
        <begin position="50"/>
        <end position="152"/>
    </location>
</feature>
<dbReference type="RefSeq" id="XP_012549833.2">
    <property type="nucleotide sequence ID" value="XM_012694379.4"/>
</dbReference>
<feature type="signal peptide" evidence="2">
    <location>
        <begin position="1"/>
        <end position="21"/>
    </location>
</feature>
<dbReference type="Pfam" id="PF06278">
    <property type="entry name" value="CNDH2_N"/>
    <property type="match status" value="1"/>
</dbReference>
<keyword evidence="2" id="KW-0732">Signal</keyword>
<proteinExistence type="predicted"/>
<dbReference type="GO" id="GO:0051306">
    <property type="term" value="P:mitotic sister chromatid separation"/>
    <property type="evidence" value="ECO:0007669"/>
    <property type="project" value="TreeGrafter"/>
</dbReference>
<evidence type="ECO:0000313" key="5">
    <source>
        <dbReference type="Proteomes" id="UP000005204"/>
    </source>
</evidence>
<dbReference type="InterPro" id="IPR031739">
    <property type="entry name" value="Ncaph2"/>
</dbReference>
<dbReference type="GO" id="GO:0010032">
    <property type="term" value="P:meiotic chromosome condensation"/>
    <property type="evidence" value="ECO:0007669"/>
    <property type="project" value="TreeGrafter"/>
</dbReference>
<dbReference type="KEGG" id="bmor:101736680"/>
<sequence>MATVVITFFLFARFYVCKMDADSTERRRERYTSRRDRWSMNSQRLEQIVAELMKPISDIRRSFDTDLSALLEEYLTEAGLHALEAGEREDNEEEGLPANGVPNFAELALVLQHSACVYGRKVDFLYQHVLSVSDSLQHSTQDDAPPDQLSHDNSHVAKRRRRASAASGDFVLIDLEPCPGASREPDARVPPTLARHYVELEPRPTALWERPLVDYRGEPIGLPADFYVTWRLQNGLLVDELVSPSGPRTEPLRPISLAELQAAILAHGLPSPVRTSTPLMLEAPPLEPPPITPVVAKNERKRRNEVHIEDIAEGSLRLVISNELGARLAEVEEFSVRGGWVSRVIRRRKLRLLHQRHKSRKEEEDFTVFRGFDMAEEDVGGFPGWSRPPAAALPATPALPPPRTAEDSDDDGFFEQSSLGDSDSSRLDEEQRHAEGGWRGALDVRGVAARVLAACGPRALPADALLGRAAPRPQDVSTVLLATLFLANAGNVEIIQGPPLSVNSFSVRLLSTDHTLYTAATQLDLDKISR</sequence>
<dbReference type="GO" id="GO:0000796">
    <property type="term" value="C:condensin complex"/>
    <property type="evidence" value="ECO:0007669"/>
    <property type="project" value="TreeGrafter"/>
</dbReference>
<evidence type="ECO:0000313" key="4">
    <source>
        <dbReference type="EnsemblMetazoa" id="XP_012549833.2"/>
    </source>
</evidence>
<protein>
    <recommendedName>
        <fullName evidence="3">Condensin II complex subunit H2 N-terminal domain-containing protein</fullName>
    </recommendedName>
</protein>
<feature type="region of interest" description="Disordered" evidence="1">
    <location>
        <begin position="380"/>
        <end position="435"/>
    </location>
</feature>
<dbReference type="GO" id="GO:0005634">
    <property type="term" value="C:nucleus"/>
    <property type="evidence" value="ECO:0007669"/>
    <property type="project" value="TreeGrafter"/>
</dbReference>
<dbReference type="GeneID" id="101736680"/>
<reference evidence="5" key="1">
    <citation type="journal article" date="2008" name="Insect Biochem. Mol. Biol.">
        <title>The genome of a lepidopteran model insect, the silkworm Bombyx mori.</title>
        <authorList>
            <consortium name="International Silkworm Genome Consortium"/>
        </authorList>
    </citation>
    <scope>NUCLEOTIDE SEQUENCE [LARGE SCALE GENOMIC DNA]</scope>
    <source>
        <strain evidence="5">p50T</strain>
    </source>
</reference>
<feature type="compositionally biased region" description="Low complexity" evidence="1">
    <location>
        <begin position="387"/>
        <end position="396"/>
    </location>
</feature>
<keyword evidence="5" id="KW-1185">Reference proteome</keyword>
<dbReference type="EnsemblMetazoa" id="XM_012694379.3">
    <property type="protein sequence ID" value="XP_012549833.2"/>
    <property type="gene ID" value="LOC101736680"/>
</dbReference>
<feature type="compositionally biased region" description="Basic and acidic residues" evidence="1">
    <location>
        <begin position="423"/>
        <end position="435"/>
    </location>
</feature>
<feature type="chain" id="PRO_5035900807" description="Condensin II complex subunit H2 N-terminal domain-containing protein" evidence="2">
    <location>
        <begin position="22"/>
        <end position="530"/>
    </location>
</feature>
<dbReference type="Proteomes" id="UP000005204">
    <property type="component" value="Unassembled WGS sequence"/>
</dbReference>
<organism evidence="4 5">
    <name type="scientific">Bombyx mori</name>
    <name type="common">Silk moth</name>
    <dbReference type="NCBI Taxonomy" id="7091"/>
    <lineage>
        <taxon>Eukaryota</taxon>
        <taxon>Metazoa</taxon>
        <taxon>Ecdysozoa</taxon>
        <taxon>Arthropoda</taxon>
        <taxon>Hexapoda</taxon>
        <taxon>Insecta</taxon>
        <taxon>Pterygota</taxon>
        <taxon>Neoptera</taxon>
        <taxon>Endopterygota</taxon>
        <taxon>Lepidoptera</taxon>
        <taxon>Glossata</taxon>
        <taxon>Ditrysia</taxon>
        <taxon>Bombycoidea</taxon>
        <taxon>Bombycidae</taxon>
        <taxon>Bombycinae</taxon>
        <taxon>Bombyx</taxon>
    </lineage>
</organism>